<evidence type="ECO:0000313" key="4">
    <source>
        <dbReference type="Proteomes" id="UP001152797"/>
    </source>
</evidence>
<protein>
    <submittedName>
        <fullName evidence="3">Mif2/CENP-C cupin domain-containing protein</fullName>
    </submittedName>
</protein>
<gene>
    <name evidence="2" type="ORF">C1SCF055_LOCUS22011</name>
</gene>
<proteinExistence type="predicted"/>
<feature type="compositionally biased region" description="Polar residues" evidence="1">
    <location>
        <begin position="1"/>
        <end position="10"/>
    </location>
</feature>
<dbReference type="EMBL" id="CAMXCT010002077">
    <property type="protein sequence ID" value="CAI3995445.1"/>
    <property type="molecule type" value="Genomic_DNA"/>
</dbReference>
<reference evidence="3 4" key="2">
    <citation type="submission" date="2024-05" db="EMBL/GenBank/DDBJ databases">
        <authorList>
            <person name="Chen Y."/>
            <person name="Shah S."/>
            <person name="Dougan E. K."/>
            <person name="Thang M."/>
            <person name="Chan C."/>
        </authorList>
    </citation>
    <scope>NUCLEOTIDE SEQUENCE [LARGE SCALE GENOMIC DNA]</scope>
</reference>
<evidence type="ECO:0000256" key="1">
    <source>
        <dbReference type="SAM" id="MobiDB-lite"/>
    </source>
</evidence>
<reference evidence="2" key="1">
    <citation type="submission" date="2022-10" db="EMBL/GenBank/DDBJ databases">
        <authorList>
            <person name="Chen Y."/>
            <person name="Dougan E. K."/>
            <person name="Chan C."/>
            <person name="Rhodes N."/>
            <person name="Thang M."/>
        </authorList>
    </citation>
    <scope>NUCLEOTIDE SEQUENCE</scope>
</reference>
<dbReference type="EMBL" id="CAMXCT030002077">
    <property type="protein sequence ID" value="CAL4782757.1"/>
    <property type="molecule type" value="Genomic_DNA"/>
</dbReference>
<evidence type="ECO:0000313" key="2">
    <source>
        <dbReference type="EMBL" id="CAI3995445.1"/>
    </source>
</evidence>
<accession>A0A9P1CPR7</accession>
<dbReference type="AlphaFoldDB" id="A0A9P1CPR7"/>
<feature type="compositionally biased region" description="Basic residues" evidence="1">
    <location>
        <begin position="179"/>
        <end position="193"/>
    </location>
</feature>
<dbReference type="OrthoDB" id="438093at2759"/>
<sequence length="406" mass="42947">MSGQPETASGSKAAPKSSEISERSRAASALLAKITADSQGANLSDSKVTEFFRNELWGATAKAPRAFEETVMDKAVDLVAPSSSAATLHPKPSGVNAVEEPSPEAAPVTPKRAPRAPQATTTPSPVSRPPKSQAAEEGKKKAPAKAPAAPVTARAKSSSPQPLPAILKRTSPKPAAKSKVSKTKTIKGPKTKKDKKDSMALVATSGLRQSNRRTLATLRAPALTQVPAEVFKGLESPAKRPKRCRMPPLQSWRNERLVFERVAGSMTPTLAAVELNMSAPLEESSPPRMLQLPALQPPLESMEASEFVGISTKIFTSKLFALPLAPRTGSPCTVVLRGVGIIHVLDGSLRFAKEGDEGEEILPAGGTRLVKDAGPKLLAPAERATKAAEEGLAGVRFRWLECKHAR</sequence>
<feature type="region of interest" description="Disordered" evidence="1">
    <location>
        <begin position="1"/>
        <end position="26"/>
    </location>
</feature>
<name>A0A9P1CPR7_9DINO</name>
<feature type="region of interest" description="Disordered" evidence="1">
    <location>
        <begin position="83"/>
        <end position="199"/>
    </location>
</feature>
<feature type="compositionally biased region" description="Low complexity" evidence="1">
    <location>
        <begin position="144"/>
        <end position="156"/>
    </location>
</feature>
<comment type="caution">
    <text evidence="2">The sequence shown here is derived from an EMBL/GenBank/DDBJ whole genome shotgun (WGS) entry which is preliminary data.</text>
</comment>
<organism evidence="2">
    <name type="scientific">Cladocopium goreaui</name>
    <dbReference type="NCBI Taxonomy" id="2562237"/>
    <lineage>
        <taxon>Eukaryota</taxon>
        <taxon>Sar</taxon>
        <taxon>Alveolata</taxon>
        <taxon>Dinophyceae</taxon>
        <taxon>Suessiales</taxon>
        <taxon>Symbiodiniaceae</taxon>
        <taxon>Cladocopium</taxon>
    </lineage>
</organism>
<dbReference type="Proteomes" id="UP001152797">
    <property type="component" value="Unassembled WGS sequence"/>
</dbReference>
<evidence type="ECO:0000313" key="3">
    <source>
        <dbReference type="EMBL" id="CAL4782757.1"/>
    </source>
</evidence>
<dbReference type="EMBL" id="CAMXCT020002077">
    <property type="protein sequence ID" value="CAL1148820.1"/>
    <property type="molecule type" value="Genomic_DNA"/>
</dbReference>
<keyword evidence="4" id="KW-1185">Reference proteome</keyword>